<dbReference type="EMBL" id="CAJVQB010151133">
    <property type="protein sequence ID" value="CAG8855602.1"/>
    <property type="molecule type" value="Genomic_DNA"/>
</dbReference>
<gene>
    <name evidence="1" type="ORF">GMARGA_LOCUS44423</name>
</gene>
<evidence type="ECO:0000313" key="1">
    <source>
        <dbReference type="EMBL" id="CAG8855602.1"/>
    </source>
</evidence>
<evidence type="ECO:0000313" key="2">
    <source>
        <dbReference type="Proteomes" id="UP000789901"/>
    </source>
</evidence>
<protein>
    <submittedName>
        <fullName evidence="1">24941_t:CDS:1</fullName>
    </submittedName>
</protein>
<name>A0ABN7XJX4_GIGMA</name>
<reference evidence="1 2" key="1">
    <citation type="submission" date="2021-06" db="EMBL/GenBank/DDBJ databases">
        <authorList>
            <person name="Kallberg Y."/>
            <person name="Tangrot J."/>
            <person name="Rosling A."/>
        </authorList>
    </citation>
    <scope>NUCLEOTIDE SEQUENCE [LARGE SCALE GENOMIC DNA]</scope>
    <source>
        <strain evidence="1 2">120-4 pot B 10/14</strain>
    </source>
</reference>
<dbReference type="Proteomes" id="UP000789901">
    <property type="component" value="Unassembled WGS sequence"/>
</dbReference>
<organism evidence="1 2">
    <name type="scientific">Gigaspora margarita</name>
    <dbReference type="NCBI Taxonomy" id="4874"/>
    <lineage>
        <taxon>Eukaryota</taxon>
        <taxon>Fungi</taxon>
        <taxon>Fungi incertae sedis</taxon>
        <taxon>Mucoromycota</taxon>
        <taxon>Glomeromycotina</taxon>
        <taxon>Glomeromycetes</taxon>
        <taxon>Diversisporales</taxon>
        <taxon>Gigasporaceae</taxon>
        <taxon>Gigaspora</taxon>
    </lineage>
</organism>
<comment type="caution">
    <text evidence="1">The sequence shown here is derived from an EMBL/GenBank/DDBJ whole genome shotgun (WGS) entry which is preliminary data.</text>
</comment>
<sequence>VKEKFANTQKTCRSHLKQCQYFISKYSESEREKILEIQPKKTNKRPITSSIDDDDNLSTILSSTHMSIESSLSKRQHHIDDIFPELEKPLSDKQKTKFNELLLKAIVSSGCAFRW</sequence>
<feature type="non-terminal residue" evidence="1">
    <location>
        <position position="115"/>
    </location>
</feature>
<feature type="non-terminal residue" evidence="1">
    <location>
        <position position="1"/>
    </location>
</feature>
<proteinExistence type="predicted"/>
<keyword evidence="2" id="KW-1185">Reference proteome</keyword>
<accession>A0ABN7XJX4</accession>